<gene>
    <name evidence="1" type="ORF">QFC20_004796</name>
</gene>
<dbReference type="Proteomes" id="UP001230649">
    <property type="component" value="Unassembled WGS sequence"/>
</dbReference>
<reference evidence="1" key="1">
    <citation type="submission" date="2023-04" db="EMBL/GenBank/DDBJ databases">
        <title>Draft Genome sequencing of Naganishia species isolated from polar environments using Oxford Nanopore Technology.</title>
        <authorList>
            <person name="Leo P."/>
            <person name="Venkateswaran K."/>
        </authorList>
    </citation>
    <scope>NUCLEOTIDE SEQUENCE</scope>
    <source>
        <strain evidence="1">MNA-CCFEE 5262</strain>
    </source>
</reference>
<sequence length="565" mass="62710">MSTSVAHLNTITTGPSSTPQFSVTSSASTDAQRAAGDDTLGGMGEATAPLMRFLLNGRNASFFGTWYASEAVCLGMFRLLPPIPRQLVMALIWSATNFRAKDIKALIKLHTHASHAEYVPSPFRNSLPPSQASPPLILTSSTRTFPSRLVSFERRISPLVALGILSINTHKGIQYVHMHPGFRHGLRNALANGGKSNAFGVSYVPNEDDGFVEPPPSVDELVEHGNSVWEGMLKYMVSSRLDALGGEEDRPEQAVLDLLVESGLMAEATSKRSGRFTLQITSKGFQFLLEDRLAQIWQVLMYYVGVKTAKARHGGDDGVEILKLFFTLGNMQLGRAYSAPALPPAQSKVLDDLEAYGLIYRRPTHSDRETTRPVLPDGSGDDVVCRFVGGRRVWRGGKGFLILETNYKAYAYTSNELEIAILNLFVDIRVRYPNLIVGKLERDTVKRAMEEGITASQIISYLSTHAHPQMQKNNPLLPITVVDQLHLWDKERNRLNMDEGVLFKLRQKHLYEDAVSHAKTLGSLIYHSEANRQSTGFMGNVFVSTFAAGPLRDYLNTRRAEHEMY</sequence>
<accession>A0ACC2VWF1</accession>
<protein>
    <submittedName>
        <fullName evidence="1">Uncharacterized protein</fullName>
    </submittedName>
</protein>
<comment type="caution">
    <text evidence="1">The sequence shown here is derived from an EMBL/GenBank/DDBJ whole genome shotgun (WGS) entry which is preliminary data.</text>
</comment>
<organism evidence="1 2">
    <name type="scientific">Naganishia adeliensis</name>
    <dbReference type="NCBI Taxonomy" id="92952"/>
    <lineage>
        <taxon>Eukaryota</taxon>
        <taxon>Fungi</taxon>
        <taxon>Dikarya</taxon>
        <taxon>Basidiomycota</taxon>
        <taxon>Agaricomycotina</taxon>
        <taxon>Tremellomycetes</taxon>
        <taxon>Filobasidiales</taxon>
        <taxon>Filobasidiaceae</taxon>
        <taxon>Naganishia</taxon>
    </lineage>
</organism>
<evidence type="ECO:0000313" key="2">
    <source>
        <dbReference type="Proteomes" id="UP001230649"/>
    </source>
</evidence>
<proteinExistence type="predicted"/>
<evidence type="ECO:0000313" key="1">
    <source>
        <dbReference type="EMBL" id="KAJ9103319.1"/>
    </source>
</evidence>
<keyword evidence="2" id="KW-1185">Reference proteome</keyword>
<dbReference type="EMBL" id="JASBWS010000059">
    <property type="protein sequence ID" value="KAJ9103319.1"/>
    <property type="molecule type" value="Genomic_DNA"/>
</dbReference>
<name>A0ACC2VWF1_9TREE</name>